<name>A0A158AXU6_9BURK</name>
<dbReference type="Proteomes" id="UP000054624">
    <property type="component" value="Unassembled WGS sequence"/>
</dbReference>
<organism evidence="1 2">
    <name type="scientific">Caballeronia temeraria</name>
    <dbReference type="NCBI Taxonomy" id="1777137"/>
    <lineage>
        <taxon>Bacteria</taxon>
        <taxon>Pseudomonadati</taxon>
        <taxon>Pseudomonadota</taxon>
        <taxon>Betaproteobacteria</taxon>
        <taxon>Burkholderiales</taxon>
        <taxon>Burkholderiaceae</taxon>
        <taxon>Caballeronia</taxon>
    </lineage>
</organism>
<accession>A0A158AXU6</accession>
<gene>
    <name evidence="1" type="ORF">AWB76_03275</name>
</gene>
<dbReference type="STRING" id="1777137.AWB76_03275"/>
<sequence>MTTKTPIVLDNGKHVPLADGDTLPSNGQPSVRFSITLRSGEMEVFNSGYDVWNGQWGLGNWGDKSATIDASTGAIVVPVGGMYRVTGMMSGTAAANGTISGYLNQPKDICGDPAYPHPYYFGCRTAVSAGLCILPFAGVVGVGTGNKFSLYLAHNFQLSGDSHLNFELIA</sequence>
<proteinExistence type="predicted"/>
<dbReference type="AlphaFoldDB" id="A0A158AXU6"/>
<evidence type="ECO:0000313" key="1">
    <source>
        <dbReference type="EMBL" id="SAK62595.1"/>
    </source>
</evidence>
<dbReference type="EMBL" id="FCOI02000009">
    <property type="protein sequence ID" value="SAK62595.1"/>
    <property type="molecule type" value="Genomic_DNA"/>
</dbReference>
<keyword evidence="2" id="KW-1185">Reference proteome</keyword>
<dbReference type="RefSeq" id="WP_157696143.1">
    <property type="nucleotide sequence ID" value="NZ_FCOI02000009.1"/>
</dbReference>
<reference evidence="2" key="1">
    <citation type="submission" date="2016-01" db="EMBL/GenBank/DDBJ databases">
        <authorList>
            <person name="Peeters Charlotte."/>
        </authorList>
    </citation>
    <scope>NUCLEOTIDE SEQUENCE [LARGE SCALE GENOMIC DNA]</scope>
</reference>
<protein>
    <submittedName>
        <fullName evidence="1">Uncharacterized protein</fullName>
    </submittedName>
</protein>
<evidence type="ECO:0000313" key="2">
    <source>
        <dbReference type="Proteomes" id="UP000054624"/>
    </source>
</evidence>